<feature type="region of interest" description="Disordered" evidence="1">
    <location>
        <begin position="1"/>
        <end position="32"/>
    </location>
</feature>
<reference evidence="3" key="1">
    <citation type="submission" date="2024-07" db="EMBL/GenBank/DDBJ databases">
        <title>Two chromosome-level genome assemblies of Korean endemic species Abeliophyllum distichum and Forsythia ovata (Oleaceae).</title>
        <authorList>
            <person name="Jang H."/>
        </authorList>
    </citation>
    <scope>NUCLEOTIDE SEQUENCE [LARGE SCALE GENOMIC DNA]</scope>
</reference>
<protein>
    <submittedName>
        <fullName evidence="2">Uncharacterized protein</fullName>
    </submittedName>
</protein>
<evidence type="ECO:0000313" key="2">
    <source>
        <dbReference type="EMBL" id="KAL2518228.1"/>
    </source>
</evidence>
<comment type="caution">
    <text evidence="2">The sequence shown here is derived from an EMBL/GenBank/DDBJ whole genome shotgun (WGS) entry which is preliminary data.</text>
</comment>
<evidence type="ECO:0000256" key="1">
    <source>
        <dbReference type="SAM" id="MobiDB-lite"/>
    </source>
</evidence>
<name>A0ABD1U0C7_9LAMI</name>
<gene>
    <name evidence="2" type="ORF">Adt_14475</name>
</gene>
<organism evidence="2 3">
    <name type="scientific">Abeliophyllum distichum</name>
    <dbReference type="NCBI Taxonomy" id="126358"/>
    <lineage>
        <taxon>Eukaryota</taxon>
        <taxon>Viridiplantae</taxon>
        <taxon>Streptophyta</taxon>
        <taxon>Embryophyta</taxon>
        <taxon>Tracheophyta</taxon>
        <taxon>Spermatophyta</taxon>
        <taxon>Magnoliopsida</taxon>
        <taxon>eudicotyledons</taxon>
        <taxon>Gunneridae</taxon>
        <taxon>Pentapetalae</taxon>
        <taxon>asterids</taxon>
        <taxon>lamiids</taxon>
        <taxon>Lamiales</taxon>
        <taxon>Oleaceae</taxon>
        <taxon>Forsythieae</taxon>
        <taxon>Abeliophyllum</taxon>
    </lineage>
</organism>
<feature type="compositionally biased region" description="Basic and acidic residues" evidence="1">
    <location>
        <begin position="22"/>
        <end position="32"/>
    </location>
</feature>
<accession>A0ABD1U0C7</accession>
<dbReference type="Proteomes" id="UP001604336">
    <property type="component" value="Unassembled WGS sequence"/>
</dbReference>
<keyword evidence="3" id="KW-1185">Reference proteome</keyword>
<proteinExistence type="predicted"/>
<dbReference type="AlphaFoldDB" id="A0ABD1U0C7"/>
<sequence>MDPIEDGRADTPRGRSKKRKTMSRDTESSDKCGNKIIATASISLLDDEIVFSEEDFRHMDESVERNQCHSQKRLAKATTSIPINFESGITPAPQKRTTKPAACIRSLYVRSFHSQPRNSSQQLPTSFQYKLCMESPNSSDVQAFLKWYNIGLRPSNK</sequence>
<dbReference type="EMBL" id="JBFOLK010000004">
    <property type="protein sequence ID" value="KAL2518228.1"/>
    <property type="molecule type" value="Genomic_DNA"/>
</dbReference>
<feature type="compositionally biased region" description="Basic and acidic residues" evidence="1">
    <location>
        <begin position="1"/>
        <end position="13"/>
    </location>
</feature>
<evidence type="ECO:0000313" key="3">
    <source>
        <dbReference type="Proteomes" id="UP001604336"/>
    </source>
</evidence>